<feature type="compositionally biased region" description="Basic residues" evidence="1">
    <location>
        <begin position="23"/>
        <end position="32"/>
    </location>
</feature>
<proteinExistence type="predicted"/>
<feature type="non-terminal residue" evidence="2">
    <location>
        <position position="113"/>
    </location>
</feature>
<feature type="region of interest" description="Disordered" evidence="1">
    <location>
        <begin position="92"/>
        <end position="113"/>
    </location>
</feature>
<evidence type="ECO:0000256" key="1">
    <source>
        <dbReference type="SAM" id="MobiDB-lite"/>
    </source>
</evidence>
<name>A0A6J4UBL6_9BACT</name>
<reference evidence="2" key="1">
    <citation type="submission" date="2020-02" db="EMBL/GenBank/DDBJ databases">
        <authorList>
            <person name="Meier V. D."/>
        </authorList>
    </citation>
    <scope>NUCLEOTIDE SEQUENCE</scope>
    <source>
        <strain evidence="2">AVDCRST_MAG88</strain>
    </source>
</reference>
<feature type="non-terminal residue" evidence="2">
    <location>
        <position position="1"/>
    </location>
</feature>
<protein>
    <submittedName>
        <fullName evidence="2">Uncharacterized protein</fullName>
    </submittedName>
</protein>
<dbReference type="AlphaFoldDB" id="A0A6J4UBL6"/>
<accession>A0A6J4UBL6</accession>
<feature type="region of interest" description="Disordered" evidence="1">
    <location>
        <begin position="1"/>
        <end position="48"/>
    </location>
</feature>
<sequence>GLAARGRARADRRAPAARDVRPLGHRRPVHRLSRPDRTPDDLHLRRPSRRCGDHARRLCALRAARDRRDAADLGVPLSVGLPFVRAVAQVREPQRAAQQERRARAADAPALRL</sequence>
<gene>
    <name evidence="2" type="ORF">AVDCRST_MAG88-406</name>
</gene>
<organism evidence="2">
    <name type="scientific">uncultured Thermomicrobiales bacterium</name>
    <dbReference type="NCBI Taxonomy" id="1645740"/>
    <lineage>
        <taxon>Bacteria</taxon>
        <taxon>Pseudomonadati</taxon>
        <taxon>Thermomicrobiota</taxon>
        <taxon>Thermomicrobia</taxon>
        <taxon>Thermomicrobiales</taxon>
        <taxon>environmental samples</taxon>
    </lineage>
</organism>
<feature type="compositionally biased region" description="Basic and acidic residues" evidence="1">
    <location>
        <begin position="8"/>
        <end position="22"/>
    </location>
</feature>
<feature type="compositionally biased region" description="Basic and acidic residues" evidence="1">
    <location>
        <begin position="92"/>
        <end position="105"/>
    </location>
</feature>
<feature type="compositionally biased region" description="Basic and acidic residues" evidence="1">
    <location>
        <begin position="33"/>
        <end position="48"/>
    </location>
</feature>
<dbReference type="EMBL" id="CADCWM010000137">
    <property type="protein sequence ID" value="CAA9546002.1"/>
    <property type="molecule type" value="Genomic_DNA"/>
</dbReference>
<evidence type="ECO:0000313" key="2">
    <source>
        <dbReference type="EMBL" id="CAA9546002.1"/>
    </source>
</evidence>